<dbReference type="EMBL" id="JTJJ01000097">
    <property type="protein sequence ID" value="KHJ66075.1"/>
    <property type="molecule type" value="Genomic_DNA"/>
</dbReference>
<proteinExistence type="predicted"/>
<evidence type="ECO:0000313" key="1">
    <source>
        <dbReference type="EMBL" id="KHJ66075.1"/>
    </source>
</evidence>
<evidence type="ECO:0000313" key="2">
    <source>
        <dbReference type="Proteomes" id="UP000030853"/>
    </source>
</evidence>
<dbReference type="Pfam" id="PF16263">
    <property type="entry name" value="DUF4917"/>
    <property type="match status" value="1"/>
</dbReference>
<dbReference type="AlphaFoldDB" id="A0A0B1R4Q4"/>
<reference evidence="1 2" key="1">
    <citation type="submission" date="2014-11" db="EMBL/GenBank/DDBJ databases">
        <title>Genome sequencing of Pantoea rodasii ND03.</title>
        <authorList>
            <person name="Muhamad Yunos N.Y."/>
            <person name="Chan K.-G."/>
        </authorList>
    </citation>
    <scope>NUCLEOTIDE SEQUENCE [LARGE SCALE GENOMIC DNA]</scope>
    <source>
        <strain evidence="1 2">ND03</strain>
    </source>
</reference>
<gene>
    <name evidence="1" type="ORF">QU24_21460</name>
</gene>
<dbReference type="Proteomes" id="UP000030853">
    <property type="component" value="Unassembled WGS sequence"/>
</dbReference>
<dbReference type="InterPro" id="IPR032581">
    <property type="entry name" value="DUF4917"/>
</dbReference>
<name>A0A0B1R4Q4_9GAMM</name>
<protein>
    <recommendedName>
        <fullName evidence="3">DUF4917 domain-containing protein</fullName>
    </recommendedName>
</protein>
<organism evidence="1 2">
    <name type="scientific">Pantoea rodasii</name>
    <dbReference type="NCBI Taxonomy" id="1076549"/>
    <lineage>
        <taxon>Bacteria</taxon>
        <taxon>Pseudomonadati</taxon>
        <taxon>Pseudomonadota</taxon>
        <taxon>Gammaproteobacteria</taxon>
        <taxon>Enterobacterales</taxon>
        <taxon>Erwiniaceae</taxon>
        <taxon>Pantoea</taxon>
    </lineage>
</organism>
<accession>A0A0B1R4Q4</accession>
<evidence type="ECO:0008006" key="3">
    <source>
        <dbReference type="Google" id="ProtNLM"/>
    </source>
</evidence>
<sequence>MDLITFSEALKKSEAQRKRHILLGNGFSIACKPDIFIYGRLFEKARFDKLSPSAKKAFSIMGTEDFEKIIKILRDSSDVLQAYDVADQSIVDQLLEDSEALKELLVETLATSHPSHPGEVSELQYQSCRRFLNNFERIYTLNYDLLLYWTCMHCEEGKSPTSDDGFRKPADNYDADYVTWEPNNAHGQSLFFLHGALHLFDAGYELRKFTWVNTKVRLIEQIRKAMSNDLFPVFVSEGTSKEKIERIRHNDYLAKAYRSFSEITGALFIYGHSLAENDEHFLGAIENGKIRQLYVGIYGNPNSNDNKKIIRRANKMALTRKRHTLEVYFYDVSSANVWG</sequence>
<dbReference type="RefSeq" id="WP_039335503.1">
    <property type="nucleotide sequence ID" value="NZ_JTJJ01000097.1"/>
</dbReference>
<comment type="caution">
    <text evidence="1">The sequence shown here is derived from an EMBL/GenBank/DDBJ whole genome shotgun (WGS) entry which is preliminary data.</text>
</comment>